<gene>
    <name evidence="3" type="ORF">Tco_1113258</name>
</gene>
<reference evidence="3" key="2">
    <citation type="submission" date="2022-01" db="EMBL/GenBank/DDBJ databases">
        <authorList>
            <person name="Yamashiro T."/>
            <person name="Shiraishi A."/>
            <person name="Satake H."/>
            <person name="Nakayama K."/>
        </authorList>
    </citation>
    <scope>NUCLEOTIDE SEQUENCE</scope>
</reference>
<protein>
    <submittedName>
        <fullName evidence="3">Uncharacterized protein</fullName>
    </submittedName>
</protein>
<keyword evidence="4" id="KW-1185">Reference proteome</keyword>
<evidence type="ECO:0000313" key="3">
    <source>
        <dbReference type="EMBL" id="GJU02920.1"/>
    </source>
</evidence>
<accession>A0ABQ5IT66</accession>
<comment type="caution">
    <text evidence="3">The sequence shown here is derived from an EMBL/GenBank/DDBJ whole genome shotgun (WGS) entry which is preliminary data.</text>
</comment>
<name>A0ABQ5IT66_9ASTR</name>
<keyword evidence="2" id="KW-1133">Transmembrane helix</keyword>
<keyword evidence="2" id="KW-0472">Membrane</keyword>
<feature type="transmembrane region" description="Helical" evidence="2">
    <location>
        <begin position="147"/>
        <end position="165"/>
    </location>
</feature>
<feature type="compositionally biased region" description="Acidic residues" evidence="1">
    <location>
        <begin position="183"/>
        <end position="199"/>
    </location>
</feature>
<feature type="region of interest" description="Disordered" evidence="1">
    <location>
        <begin position="183"/>
        <end position="237"/>
    </location>
</feature>
<sequence length="601" mass="66307">MRTSEDSRRLHYSALSSPFGGLPNHLPDYVLGPELPPFTRLCSLSLSFPVTLREDPVTTVGLEQGVYVVRSMALCSIGGVLSILVMFSPTRKKSCWGTIFPTGLERYKEPLVEQRDRIVDRLSDARSRTGPAESSDSCGGKIKPKRVVYVIRSMALCSIGGVYVVRSMALCSIRGVLRYDPEKDDDVDIEEDEEEEEEEHPAPADSTTVALPAVDQAPSAEETELFETDESAATAPPHPAYRVTASISIQDEPPIPFWYDTEVARLLAIPTLPPSPLSLWSSPLPQIPSPPLPLILSPLPVSLPLHVSSPPPASPICPLGYRAAMIRLRAKALSTSHSLLLPPPIILSHTRSDAPSSGTPPLLPIPLPTSSPHLHLLSTNRRADGPDVTLPPRKRLGIALGLRYEVGESSSAPTARPPGGFRADYGFVATIDREIMRDLERDVSYGIIDTWDEILVDRPGVPATDDTELDRWMIEFTTRVRQDTDEIYTRLDDEQTERQLMAGQLNMLYRDRRTHARTARLIEAEARMSREASGRSMYASDLVRSEVMALRTHVVAQQAQFIEALKLPKRLQTQMTEFERQQGPAKVPTQPDAPEEAGSSS</sequence>
<evidence type="ECO:0000256" key="2">
    <source>
        <dbReference type="SAM" id="Phobius"/>
    </source>
</evidence>
<evidence type="ECO:0000313" key="4">
    <source>
        <dbReference type="Proteomes" id="UP001151760"/>
    </source>
</evidence>
<organism evidence="3 4">
    <name type="scientific">Tanacetum coccineum</name>
    <dbReference type="NCBI Taxonomy" id="301880"/>
    <lineage>
        <taxon>Eukaryota</taxon>
        <taxon>Viridiplantae</taxon>
        <taxon>Streptophyta</taxon>
        <taxon>Embryophyta</taxon>
        <taxon>Tracheophyta</taxon>
        <taxon>Spermatophyta</taxon>
        <taxon>Magnoliopsida</taxon>
        <taxon>eudicotyledons</taxon>
        <taxon>Gunneridae</taxon>
        <taxon>Pentapetalae</taxon>
        <taxon>asterids</taxon>
        <taxon>campanulids</taxon>
        <taxon>Asterales</taxon>
        <taxon>Asteraceae</taxon>
        <taxon>Asteroideae</taxon>
        <taxon>Anthemideae</taxon>
        <taxon>Anthemidinae</taxon>
        <taxon>Tanacetum</taxon>
    </lineage>
</organism>
<dbReference type="Proteomes" id="UP001151760">
    <property type="component" value="Unassembled WGS sequence"/>
</dbReference>
<reference evidence="3" key="1">
    <citation type="journal article" date="2022" name="Int. J. Mol. Sci.">
        <title>Draft Genome of Tanacetum Coccineum: Genomic Comparison of Closely Related Tanacetum-Family Plants.</title>
        <authorList>
            <person name="Yamashiro T."/>
            <person name="Shiraishi A."/>
            <person name="Nakayama K."/>
            <person name="Satake H."/>
        </authorList>
    </citation>
    <scope>NUCLEOTIDE SEQUENCE</scope>
</reference>
<feature type="region of interest" description="Disordered" evidence="1">
    <location>
        <begin position="574"/>
        <end position="601"/>
    </location>
</feature>
<feature type="transmembrane region" description="Helical" evidence="2">
    <location>
        <begin position="67"/>
        <end position="87"/>
    </location>
</feature>
<dbReference type="EMBL" id="BQNB010021104">
    <property type="protein sequence ID" value="GJU02920.1"/>
    <property type="molecule type" value="Genomic_DNA"/>
</dbReference>
<feature type="compositionally biased region" description="Acidic residues" evidence="1">
    <location>
        <begin position="221"/>
        <end position="230"/>
    </location>
</feature>
<proteinExistence type="predicted"/>
<keyword evidence="2" id="KW-0812">Transmembrane</keyword>
<evidence type="ECO:0000256" key="1">
    <source>
        <dbReference type="SAM" id="MobiDB-lite"/>
    </source>
</evidence>